<accession>A0A565C4B3</accession>
<proteinExistence type="predicted"/>
<keyword evidence="3" id="KW-1185">Reference proteome</keyword>
<dbReference type="Pfam" id="PF00112">
    <property type="entry name" value="Peptidase_C1"/>
    <property type="match status" value="1"/>
</dbReference>
<dbReference type="InterPro" id="IPR000668">
    <property type="entry name" value="Peptidase_C1A_C"/>
</dbReference>
<name>A0A565C4B3_9BRAS</name>
<dbReference type="Proteomes" id="UP000489600">
    <property type="component" value="Unassembled WGS sequence"/>
</dbReference>
<evidence type="ECO:0000259" key="1">
    <source>
        <dbReference type="Pfam" id="PF00112"/>
    </source>
</evidence>
<gene>
    <name evidence="2" type="ORF">ANE_LOCUS18948</name>
</gene>
<dbReference type="GO" id="GO:0006508">
    <property type="term" value="P:proteolysis"/>
    <property type="evidence" value="ECO:0007669"/>
    <property type="project" value="InterPro"/>
</dbReference>
<dbReference type="OrthoDB" id="10253408at2759"/>
<dbReference type="SUPFAM" id="SSF54001">
    <property type="entry name" value="Cysteine proteinases"/>
    <property type="match status" value="1"/>
</dbReference>
<evidence type="ECO:0000313" key="2">
    <source>
        <dbReference type="EMBL" id="VVB08504.1"/>
    </source>
</evidence>
<dbReference type="GO" id="GO:0008234">
    <property type="term" value="F:cysteine-type peptidase activity"/>
    <property type="evidence" value="ECO:0007669"/>
    <property type="project" value="InterPro"/>
</dbReference>
<evidence type="ECO:0000313" key="3">
    <source>
        <dbReference type="Proteomes" id="UP000489600"/>
    </source>
</evidence>
<protein>
    <recommendedName>
        <fullName evidence="1">Peptidase C1A papain C-terminal domain-containing protein</fullName>
    </recommendedName>
</protein>
<reference evidence="2" key="1">
    <citation type="submission" date="2019-07" db="EMBL/GenBank/DDBJ databases">
        <authorList>
            <person name="Dittberner H."/>
        </authorList>
    </citation>
    <scope>NUCLEOTIDE SEQUENCE [LARGE SCALE GENOMIC DNA]</scope>
</reference>
<dbReference type="AlphaFoldDB" id="A0A565C4B3"/>
<dbReference type="Gene3D" id="3.90.70.10">
    <property type="entry name" value="Cysteine proteinases"/>
    <property type="match status" value="1"/>
</dbReference>
<feature type="domain" description="Peptidase C1A papain C-terminal" evidence="1">
    <location>
        <begin position="1"/>
        <end position="114"/>
    </location>
</feature>
<dbReference type="EMBL" id="CABITT030000006">
    <property type="protein sequence ID" value="VVB08504.1"/>
    <property type="molecule type" value="Genomic_DNA"/>
</dbReference>
<sequence>MNRASDYTFKTGGLMREEDYPYTGNDGGTCKLDKSKIVSLRCVKLQCFRIVLAVAINAEYMQTCLVCPYICSRRLNHGVLLARLGWVCSGRQGLKKNRIGSLKNSWGENGFYKIYM</sequence>
<dbReference type="InterPro" id="IPR038765">
    <property type="entry name" value="Papain-like_cys_pep_sf"/>
</dbReference>
<comment type="caution">
    <text evidence="2">The sequence shown here is derived from an EMBL/GenBank/DDBJ whole genome shotgun (WGS) entry which is preliminary data.</text>
</comment>
<organism evidence="2 3">
    <name type="scientific">Arabis nemorensis</name>
    <dbReference type="NCBI Taxonomy" id="586526"/>
    <lineage>
        <taxon>Eukaryota</taxon>
        <taxon>Viridiplantae</taxon>
        <taxon>Streptophyta</taxon>
        <taxon>Embryophyta</taxon>
        <taxon>Tracheophyta</taxon>
        <taxon>Spermatophyta</taxon>
        <taxon>Magnoliopsida</taxon>
        <taxon>eudicotyledons</taxon>
        <taxon>Gunneridae</taxon>
        <taxon>Pentapetalae</taxon>
        <taxon>rosids</taxon>
        <taxon>malvids</taxon>
        <taxon>Brassicales</taxon>
        <taxon>Brassicaceae</taxon>
        <taxon>Arabideae</taxon>
        <taxon>Arabis</taxon>
    </lineage>
</organism>